<organism evidence="10 11">
    <name type="scientific">Paspalum notatum var. saurae</name>
    <dbReference type="NCBI Taxonomy" id="547442"/>
    <lineage>
        <taxon>Eukaryota</taxon>
        <taxon>Viridiplantae</taxon>
        <taxon>Streptophyta</taxon>
        <taxon>Embryophyta</taxon>
        <taxon>Tracheophyta</taxon>
        <taxon>Spermatophyta</taxon>
        <taxon>Magnoliopsida</taxon>
        <taxon>Liliopsida</taxon>
        <taxon>Poales</taxon>
        <taxon>Poaceae</taxon>
        <taxon>PACMAD clade</taxon>
        <taxon>Panicoideae</taxon>
        <taxon>Andropogonodae</taxon>
        <taxon>Paspaleae</taxon>
        <taxon>Paspalinae</taxon>
        <taxon>Paspalum</taxon>
    </lineage>
</organism>
<evidence type="ECO:0000256" key="3">
    <source>
        <dbReference type="ARBA" id="ARBA00022741"/>
    </source>
</evidence>
<keyword evidence="4" id="KW-0067">ATP-binding</keyword>
<dbReference type="GO" id="GO:0005524">
    <property type="term" value="F:ATP binding"/>
    <property type="evidence" value="ECO:0007669"/>
    <property type="project" value="UniProtKB-KW"/>
</dbReference>
<keyword evidence="6" id="KW-1133">Transmembrane helix</keyword>
<keyword evidence="6" id="KW-0472">Membrane</keyword>
<keyword evidence="3" id="KW-0547">Nucleotide-binding</keyword>
<feature type="chain" id="PRO_5043004754" evidence="7">
    <location>
        <begin position="21"/>
        <end position="364"/>
    </location>
</feature>
<feature type="domain" description="Wall-associated receptor kinase galacturonan-binding" evidence="8">
    <location>
        <begin position="39"/>
        <end position="103"/>
    </location>
</feature>
<keyword evidence="6" id="KW-0812">Transmembrane</keyword>
<evidence type="ECO:0000256" key="1">
    <source>
        <dbReference type="ARBA" id="ARBA00004167"/>
    </source>
</evidence>
<proteinExistence type="predicted"/>
<evidence type="ECO:0000256" key="5">
    <source>
        <dbReference type="ARBA" id="ARBA00023180"/>
    </source>
</evidence>
<dbReference type="GO" id="GO:0016301">
    <property type="term" value="F:kinase activity"/>
    <property type="evidence" value="ECO:0007669"/>
    <property type="project" value="TreeGrafter"/>
</dbReference>
<keyword evidence="2 7" id="KW-0732">Signal</keyword>
<reference evidence="10 11" key="1">
    <citation type="submission" date="2024-02" db="EMBL/GenBank/DDBJ databases">
        <title>High-quality chromosome-scale genome assembly of Pensacola bahiagrass (Paspalum notatum Flugge var. saurae).</title>
        <authorList>
            <person name="Vega J.M."/>
            <person name="Podio M."/>
            <person name="Orjuela J."/>
            <person name="Siena L.A."/>
            <person name="Pessino S.C."/>
            <person name="Combes M.C."/>
            <person name="Mariac C."/>
            <person name="Albertini E."/>
            <person name="Pupilli F."/>
            <person name="Ortiz J.P.A."/>
            <person name="Leblanc O."/>
        </authorList>
    </citation>
    <scope>NUCLEOTIDE SEQUENCE [LARGE SCALE GENOMIC DNA]</scope>
    <source>
        <strain evidence="10">R1</strain>
        <tissue evidence="10">Leaf</tissue>
    </source>
</reference>
<evidence type="ECO:0000259" key="9">
    <source>
        <dbReference type="Pfam" id="PF14380"/>
    </source>
</evidence>
<dbReference type="SUPFAM" id="SSF56112">
    <property type="entry name" value="Protein kinase-like (PK-like)"/>
    <property type="match status" value="1"/>
</dbReference>
<feature type="domain" description="Wall-associated receptor kinase C-terminal" evidence="9">
    <location>
        <begin position="178"/>
        <end position="247"/>
    </location>
</feature>
<protein>
    <submittedName>
        <fullName evidence="10">Uncharacterized protein</fullName>
    </submittedName>
</protein>
<evidence type="ECO:0000313" key="10">
    <source>
        <dbReference type="EMBL" id="WVZ72161.1"/>
    </source>
</evidence>
<name>A0AAQ3WSW2_PASNO</name>
<dbReference type="GO" id="GO:0030247">
    <property type="term" value="F:polysaccharide binding"/>
    <property type="evidence" value="ECO:0007669"/>
    <property type="project" value="InterPro"/>
</dbReference>
<dbReference type="EMBL" id="CP144748">
    <property type="protein sequence ID" value="WVZ72161.1"/>
    <property type="molecule type" value="Genomic_DNA"/>
</dbReference>
<comment type="subcellular location">
    <subcellularLocation>
        <location evidence="1">Membrane</location>
        <topology evidence="1">Single-pass membrane protein</topology>
    </subcellularLocation>
</comment>
<accession>A0AAQ3WSW2</accession>
<dbReference type="Pfam" id="PF14380">
    <property type="entry name" value="WAK_assoc"/>
    <property type="match status" value="1"/>
</dbReference>
<evidence type="ECO:0000256" key="7">
    <source>
        <dbReference type="SAM" id="SignalP"/>
    </source>
</evidence>
<dbReference type="PANTHER" id="PTHR46008:SF56">
    <property type="entry name" value="OS01G0136800 PROTEIN"/>
    <property type="match status" value="1"/>
</dbReference>
<dbReference type="InterPro" id="IPR032872">
    <property type="entry name" value="WAK_assoc_C"/>
</dbReference>
<feature type="signal peptide" evidence="7">
    <location>
        <begin position="1"/>
        <end position="20"/>
    </location>
</feature>
<keyword evidence="5" id="KW-0325">Glycoprotein</keyword>
<gene>
    <name evidence="10" type="ORF">U9M48_020666</name>
</gene>
<dbReference type="Gene3D" id="3.30.200.20">
    <property type="entry name" value="Phosphorylase Kinase, domain 1"/>
    <property type="match status" value="1"/>
</dbReference>
<keyword evidence="11" id="KW-1185">Reference proteome</keyword>
<evidence type="ECO:0000256" key="2">
    <source>
        <dbReference type="ARBA" id="ARBA00022729"/>
    </source>
</evidence>
<evidence type="ECO:0000313" key="11">
    <source>
        <dbReference type="Proteomes" id="UP001341281"/>
    </source>
</evidence>
<dbReference type="AlphaFoldDB" id="A0AAQ3WSW2"/>
<evidence type="ECO:0000256" key="6">
    <source>
        <dbReference type="SAM" id="Phobius"/>
    </source>
</evidence>
<evidence type="ECO:0000256" key="4">
    <source>
        <dbReference type="ARBA" id="ARBA00022840"/>
    </source>
</evidence>
<sequence>MQLAPLLLLPISLLLRLAIATTTTNISSSNETSAGNTSCSPATCGGLSIAYPFSLAGAQPQDCGFPVFQLTCNGGRAYLTGTFRENLYRVHNITYDNTSLVVAVETSYPGDETCHIPDFNVSSSLALFPLNISHTNKDLFFLYNCANRQGNPSSSACPNRTIMGPYDITEGHGEEGKPPQGVAENCSYTSVPVRDFQGLNPARDYERMISNGFLVEWWPKSDADCRECRGRGGECRFVELSFQCSCDGRHCRNSRRAAAALVLLIILGALWLLALHKRRKRKRSASLDGLINREGTPPLASLRKEFSMTASPRTHIFTYEELDEATDGFSDDHELGVGGFGTVYKGTLLLFSVSYCSMVHRELI</sequence>
<dbReference type="PANTHER" id="PTHR46008">
    <property type="entry name" value="LEAF RUST 10 DISEASE-RESISTANCE LOCUS RECEPTOR-LIKE PROTEIN KINASE-LIKE 1.4"/>
    <property type="match status" value="1"/>
</dbReference>
<feature type="transmembrane region" description="Helical" evidence="6">
    <location>
        <begin position="257"/>
        <end position="275"/>
    </location>
</feature>
<dbReference type="Proteomes" id="UP001341281">
    <property type="component" value="Chromosome 04"/>
</dbReference>
<evidence type="ECO:0000259" key="8">
    <source>
        <dbReference type="Pfam" id="PF13947"/>
    </source>
</evidence>
<dbReference type="InterPro" id="IPR025287">
    <property type="entry name" value="WAK_GUB"/>
</dbReference>
<dbReference type="GO" id="GO:0016020">
    <property type="term" value="C:membrane"/>
    <property type="evidence" value="ECO:0007669"/>
    <property type="project" value="UniProtKB-SubCell"/>
</dbReference>
<dbReference type="InterPro" id="IPR011009">
    <property type="entry name" value="Kinase-like_dom_sf"/>
</dbReference>
<dbReference type="Pfam" id="PF13947">
    <property type="entry name" value="GUB_WAK_bind"/>
    <property type="match status" value="1"/>
</dbReference>